<dbReference type="AlphaFoldDB" id="A0A1G7VGA9"/>
<evidence type="ECO:0000256" key="7">
    <source>
        <dbReference type="PIRSR" id="PIRSR000241-2"/>
    </source>
</evidence>
<dbReference type="OrthoDB" id="9809009at2"/>
<feature type="binding site" evidence="7">
    <location>
        <position position="244"/>
    </location>
    <ligand>
        <name>5-hydroxyisourate</name>
        <dbReference type="ChEBI" id="CHEBI:18072"/>
    </ligand>
</feature>
<feature type="binding site" evidence="7">
    <location>
        <position position="217"/>
    </location>
    <ligand>
        <name>urate</name>
        <dbReference type="ChEBI" id="CHEBI:17775"/>
    </ligand>
</feature>
<dbReference type="EMBL" id="FNBN01000005">
    <property type="protein sequence ID" value="SDG58845.1"/>
    <property type="molecule type" value="Genomic_DNA"/>
</dbReference>
<feature type="active site" description="Charge relay system" evidence="6">
    <location>
        <position position="246"/>
    </location>
</feature>
<dbReference type="GO" id="GO:0004846">
    <property type="term" value="F:urate oxidase activity"/>
    <property type="evidence" value="ECO:0007669"/>
    <property type="project" value="UniProtKB-EC"/>
</dbReference>
<feature type="binding site" evidence="7">
    <location>
        <position position="158"/>
    </location>
    <ligand>
        <name>5-hydroxyisourate</name>
        <dbReference type="ChEBI" id="CHEBI:18072"/>
    </ligand>
</feature>
<dbReference type="PRINTS" id="PR00093">
    <property type="entry name" value="URICASE"/>
</dbReference>
<proteinExistence type="inferred from homology"/>
<dbReference type="GO" id="GO:0006144">
    <property type="term" value="P:purine nucleobase metabolic process"/>
    <property type="evidence" value="ECO:0007669"/>
    <property type="project" value="UniProtKB-KW"/>
</dbReference>
<evidence type="ECO:0000313" key="9">
    <source>
        <dbReference type="EMBL" id="SDG58845.1"/>
    </source>
</evidence>
<protein>
    <recommendedName>
        <fullName evidence="5 8">Uricase</fullName>
        <ecNumber evidence="5 8">1.7.3.3</ecNumber>
    </recommendedName>
    <alternativeName>
        <fullName evidence="5">Urate oxidase</fullName>
    </alternativeName>
</protein>
<evidence type="ECO:0000256" key="2">
    <source>
        <dbReference type="ARBA" id="ARBA00009760"/>
    </source>
</evidence>
<evidence type="ECO:0000256" key="6">
    <source>
        <dbReference type="PIRSR" id="PIRSR000241-1"/>
    </source>
</evidence>
<reference evidence="9 10" key="1">
    <citation type="submission" date="2016-10" db="EMBL/GenBank/DDBJ databases">
        <authorList>
            <person name="de Groot N.N."/>
        </authorList>
    </citation>
    <scope>NUCLEOTIDE SEQUENCE [LARGE SCALE GENOMIC DNA]</scope>
    <source>
        <strain evidence="9 10">DSM 527</strain>
    </source>
</reference>
<feature type="binding site" evidence="7">
    <location>
        <position position="218"/>
    </location>
    <ligand>
        <name>urate</name>
        <dbReference type="ChEBI" id="CHEBI:17775"/>
    </ligand>
</feature>
<dbReference type="PIRSF" id="PIRSF000241">
    <property type="entry name" value="Urate_oxidase"/>
    <property type="match status" value="1"/>
</dbReference>
<evidence type="ECO:0000256" key="1">
    <source>
        <dbReference type="ARBA" id="ARBA00004831"/>
    </source>
</evidence>
<dbReference type="PANTHER" id="PTHR42874">
    <property type="entry name" value="URICASE"/>
    <property type="match status" value="1"/>
</dbReference>
<dbReference type="PANTHER" id="PTHR42874:SF1">
    <property type="entry name" value="URICASE"/>
    <property type="match status" value="1"/>
</dbReference>
<dbReference type="RefSeq" id="WP_089834779.1">
    <property type="nucleotide sequence ID" value="NZ_FNBN01000005.1"/>
</dbReference>
<evidence type="ECO:0000256" key="3">
    <source>
        <dbReference type="ARBA" id="ARBA00022631"/>
    </source>
</evidence>
<feature type="binding site" evidence="7">
    <location>
        <position position="175"/>
    </location>
    <ligand>
        <name>urate</name>
        <dbReference type="ChEBI" id="CHEBI:17775"/>
    </ligand>
</feature>
<keyword evidence="3 5" id="KW-0659">Purine metabolism</keyword>
<dbReference type="EC" id="1.7.3.3" evidence="5 8"/>
<dbReference type="GO" id="GO:0019628">
    <property type="term" value="P:urate catabolic process"/>
    <property type="evidence" value="ECO:0007669"/>
    <property type="project" value="UniProtKB-UniPathway"/>
</dbReference>
<feature type="active site" description="Charge relay system" evidence="6">
    <location>
        <position position="12"/>
    </location>
</feature>
<evidence type="ECO:0000256" key="8">
    <source>
        <dbReference type="RuleBase" id="RU004455"/>
    </source>
</evidence>
<comment type="pathway">
    <text evidence="1 5">Purine metabolism; urate degradation; (S)-allantoin from urate: step 1/3.</text>
</comment>
<feature type="binding site" evidence="7">
    <location>
        <position position="244"/>
    </location>
    <ligand>
        <name>urate</name>
        <dbReference type="ChEBI" id="CHEBI:17775"/>
    </ligand>
</feature>
<accession>A0A1G7VGA9</accession>
<name>A0A1G7VGA9_CHIFI</name>
<comment type="similarity">
    <text evidence="2 5 8">Belongs to the uricase family.</text>
</comment>
<evidence type="ECO:0000313" key="10">
    <source>
        <dbReference type="Proteomes" id="UP000199045"/>
    </source>
</evidence>
<gene>
    <name evidence="9" type="ORF">SAMN04488121_105109</name>
</gene>
<feature type="active site" description="Charge relay system" evidence="6">
    <location>
        <position position="57"/>
    </location>
</feature>
<evidence type="ECO:0000256" key="5">
    <source>
        <dbReference type="PIRNR" id="PIRNR000241"/>
    </source>
</evidence>
<dbReference type="STRING" id="104663.SAMN04488121_105109"/>
<dbReference type="NCBIfam" id="TIGR03383">
    <property type="entry name" value="urate_oxi"/>
    <property type="match status" value="1"/>
</dbReference>
<dbReference type="Proteomes" id="UP000199045">
    <property type="component" value="Unassembled WGS sequence"/>
</dbReference>
<dbReference type="Gene3D" id="3.10.270.10">
    <property type="entry name" value="Urate Oxidase"/>
    <property type="match status" value="1"/>
</dbReference>
<comment type="function">
    <text evidence="5 8">Catalyzes the oxidation of uric acid to 5-hydroxyisourate, which is further processed to form (S)-allantoin.</text>
</comment>
<comment type="catalytic activity">
    <reaction evidence="5 8">
        <text>urate + O2 + H2O = 5-hydroxyisourate + H2O2</text>
        <dbReference type="Rhea" id="RHEA:21368"/>
        <dbReference type="ChEBI" id="CHEBI:15377"/>
        <dbReference type="ChEBI" id="CHEBI:15379"/>
        <dbReference type="ChEBI" id="CHEBI:16240"/>
        <dbReference type="ChEBI" id="CHEBI:17775"/>
        <dbReference type="ChEBI" id="CHEBI:18072"/>
        <dbReference type="EC" id="1.7.3.3"/>
    </reaction>
</comment>
<dbReference type="UniPathway" id="UPA00394">
    <property type="reaction ID" value="UER00650"/>
</dbReference>
<dbReference type="SUPFAM" id="SSF55620">
    <property type="entry name" value="Tetrahydrobiopterin biosynthesis enzymes-like"/>
    <property type="match status" value="2"/>
</dbReference>
<feature type="binding site" evidence="7">
    <location>
        <position position="217"/>
    </location>
    <ligand>
        <name>5-hydroxyisourate</name>
        <dbReference type="ChEBI" id="CHEBI:18072"/>
    </ligand>
</feature>
<feature type="binding site" evidence="7">
    <location>
        <position position="57"/>
    </location>
    <ligand>
        <name>O2</name>
        <dbReference type="ChEBI" id="CHEBI:15379"/>
    </ligand>
</feature>
<keyword evidence="4 5" id="KW-0560">Oxidoreductase</keyword>
<sequence>MKIKLGENSYGKNAVQLSKIIRHPAYHEFRQVTVNVSLKGDFEEAHTTGDNSKILPTDTQKNTVYALAKDHFKTSIEDFAIYLADYFVRTQAQVATSTIEITEHAYQRMQFDGVEHPHAYISGGSEKRTTRVTKTATNVSVQSGITDLLILKTTDSGFEKYIKDKYTTLKETADRILATKCEITWTYGKLPADYTAQFNSIRGLLLQTFAGHKSLSVQQTLYAMGKAVLETYAGISEIHLQMPNKHHIPFNLEQFDIQNQNEIFIATDEPYGLITATVTRE</sequence>
<feature type="binding site" evidence="7">
    <location>
        <position position="57"/>
    </location>
    <ligand>
        <name>urate</name>
        <dbReference type="ChEBI" id="CHEBI:17775"/>
    </ligand>
</feature>
<dbReference type="InterPro" id="IPR002042">
    <property type="entry name" value="Uricase"/>
</dbReference>
<dbReference type="Pfam" id="PF01014">
    <property type="entry name" value="Uricase"/>
    <property type="match status" value="2"/>
</dbReference>
<organism evidence="9 10">
    <name type="scientific">Chitinophaga filiformis</name>
    <name type="common">Myxococcus filiformis</name>
    <name type="synonym">Flexibacter filiformis</name>
    <dbReference type="NCBI Taxonomy" id="104663"/>
    <lineage>
        <taxon>Bacteria</taxon>
        <taxon>Pseudomonadati</taxon>
        <taxon>Bacteroidota</taxon>
        <taxon>Chitinophagia</taxon>
        <taxon>Chitinophagales</taxon>
        <taxon>Chitinophagaceae</taxon>
        <taxon>Chitinophaga</taxon>
    </lineage>
</organism>
<feature type="binding site" evidence="7">
    <location>
        <position position="58"/>
    </location>
    <ligand>
        <name>urate</name>
        <dbReference type="ChEBI" id="CHEBI:17775"/>
    </ligand>
</feature>
<feature type="binding site" evidence="7">
    <location>
        <position position="57"/>
    </location>
    <ligand>
        <name>5-hydroxyisourate</name>
        <dbReference type="ChEBI" id="CHEBI:18072"/>
    </ligand>
</feature>
<feature type="binding site" evidence="7">
    <location>
        <position position="175"/>
    </location>
    <ligand>
        <name>5-hydroxyisourate</name>
        <dbReference type="ChEBI" id="CHEBI:18072"/>
    </ligand>
</feature>
<feature type="binding site" evidence="7">
    <location>
        <position position="218"/>
    </location>
    <ligand>
        <name>5-hydroxyisourate</name>
        <dbReference type="ChEBI" id="CHEBI:18072"/>
    </ligand>
</feature>
<feature type="binding site" evidence="7">
    <location>
        <position position="158"/>
    </location>
    <ligand>
        <name>urate</name>
        <dbReference type="ChEBI" id="CHEBI:17775"/>
    </ligand>
</feature>
<feature type="binding site" evidence="7">
    <location>
        <position position="244"/>
    </location>
    <ligand>
        <name>O2</name>
        <dbReference type="ChEBI" id="CHEBI:15379"/>
    </ligand>
</feature>
<evidence type="ECO:0000256" key="4">
    <source>
        <dbReference type="ARBA" id="ARBA00023002"/>
    </source>
</evidence>